<sequence length="374" mass="41505">MGWTFNTKDPNARTAGPLITGVACALTFISLVTVCLRTYVRAAMVKAFGIDDFIIVVTWICAAGFAIVSIAQTRWGLGLYHINDLPEENIHNFGLLQYMGAPFYITSILGFKITLLVSYLRFIPKGLYRRTTIGVIVACVLFHLSFLLVQINLCQPASKQWDRTITDGSCLPGVPFYTAMASITIVFDVIVMLLPFPMLLKLQMKTRKKIVLLGLFGLGLFITIIQIIRIQTVKRLSNYIDSAPLILWSAVENNLGITVANVPTLAPLVKYYNERSRYGSRGRSGRTGYTVDVESRHTMQTWKSGRTPMSRVSRLSRVLESRSVHEVANAGSFETRAVSRANDSTESIMGNSDRANDSPPPGIVKKVEVLVTRS</sequence>
<dbReference type="PANTHER" id="PTHR33048">
    <property type="entry name" value="PTH11-LIKE INTEGRAL MEMBRANE PROTEIN (AFU_ORTHOLOGUE AFUA_5G11245)"/>
    <property type="match status" value="1"/>
</dbReference>
<keyword evidence="10" id="KW-1185">Reference proteome</keyword>
<reference evidence="9" key="2">
    <citation type="submission" date="2023-05" db="EMBL/GenBank/DDBJ databases">
        <authorList>
            <consortium name="Lawrence Berkeley National Laboratory"/>
            <person name="Steindorff A."/>
            <person name="Hensen N."/>
            <person name="Bonometti L."/>
            <person name="Westerberg I."/>
            <person name="Brannstrom I.O."/>
            <person name="Guillou S."/>
            <person name="Cros-Aarteil S."/>
            <person name="Calhoun S."/>
            <person name="Haridas S."/>
            <person name="Kuo A."/>
            <person name="Mondo S."/>
            <person name="Pangilinan J."/>
            <person name="Riley R."/>
            <person name="Labutti K."/>
            <person name="Andreopoulos B."/>
            <person name="Lipzen A."/>
            <person name="Chen C."/>
            <person name="Yanf M."/>
            <person name="Daum C."/>
            <person name="Ng V."/>
            <person name="Clum A."/>
            <person name="Ohm R."/>
            <person name="Martin F."/>
            <person name="Silar P."/>
            <person name="Natvig D."/>
            <person name="Lalanne C."/>
            <person name="Gautier V."/>
            <person name="Ament-Velasquez S.L."/>
            <person name="Kruys A."/>
            <person name="Hutchinson M.I."/>
            <person name="Powell A.J."/>
            <person name="Barry K."/>
            <person name="Miller A.N."/>
            <person name="Grigoriev I.V."/>
            <person name="Debuchy R."/>
            <person name="Gladieux P."/>
            <person name="Thoren M.H."/>
            <person name="Johannesson H."/>
        </authorList>
    </citation>
    <scope>NUCLEOTIDE SEQUENCE</scope>
    <source>
        <strain evidence="9">CBS 508.74</strain>
    </source>
</reference>
<dbReference type="InterPro" id="IPR049326">
    <property type="entry name" value="Rhodopsin_dom_fungi"/>
</dbReference>
<name>A0AAN6TI69_9PEZI</name>
<evidence type="ECO:0000256" key="3">
    <source>
        <dbReference type="ARBA" id="ARBA00022989"/>
    </source>
</evidence>
<feature type="transmembrane region" description="Helical" evidence="7">
    <location>
        <begin position="95"/>
        <end position="120"/>
    </location>
</feature>
<proteinExistence type="inferred from homology"/>
<keyword evidence="4 7" id="KW-0472">Membrane</keyword>
<dbReference type="AlphaFoldDB" id="A0AAN6TI69"/>
<feature type="transmembrane region" description="Helical" evidence="7">
    <location>
        <begin position="52"/>
        <end position="75"/>
    </location>
</feature>
<comment type="subcellular location">
    <subcellularLocation>
        <location evidence="1">Membrane</location>
        <topology evidence="1">Multi-pass membrane protein</topology>
    </subcellularLocation>
</comment>
<feature type="domain" description="Rhodopsin" evidence="8">
    <location>
        <begin position="36"/>
        <end position="270"/>
    </location>
</feature>
<dbReference type="RefSeq" id="XP_064672444.1">
    <property type="nucleotide sequence ID" value="XM_064811202.1"/>
</dbReference>
<evidence type="ECO:0000256" key="1">
    <source>
        <dbReference type="ARBA" id="ARBA00004141"/>
    </source>
</evidence>
<keyword evidence="3 7" id="KW-1133">Transmembrane helix</keyword>
<evidence type="ECO:0000259" key="8">
    <source>
        <dbReference type="Pfam" id="PF20684"/>
    </source>
</evidence>
<evidence type="ECO:0000256" key="2">
    <source>
        <dbReference type="ARBA" id="ARBA00022692"/>
    </source>
</evidence>
<comment type="similarity">
    <text evidence="5">Belongs to the SAT4 family.</text>
</comment>
<comment type="caution">
    <text evidence="9">The sequence shown here is derived from an EMBL/GenBank/DDBJ whole genome shotgun (WGS) entry which is preliminary data.</text>
</comment>
<feature type="transmembrane region" description="Helical" evidence="7">
    <location>
        <begin position="18"/>
        <end position="40"/>
    </location>
</feature>
<evidence type="ECO:0000313" key="10">
    <source>
        <dbReference type="Proteomes" id="UP001302812"/>
    </source>
</evidence>
<evidence type="ECO:0000256" key="4">
    <source>
        <dbReference type="ARBA" id="ARBA00023136"/>
    </source>
</evidence>
<evidence type="ECO:0000313" key="9">
    <source>
        <dbReference type="EMBL" id="KAK4114874.1"/>
    </source>
</evidence>
<feature type="transmembrane region" description="Helical" evidence="7">
    <location>
        <begin position="210"/>
        <end position="228"/>
    </location>
</feature>
<feature type="transmembrane region" description="Helical" evidence="7">
    <location>
        <begin position="132"/>
        <end position="153"/>
    </location>
</feature>
<dbReference type="PANTHER" id="PTHR33048:SF64">
    <property type="entry name" value="INTEGRAL MEMBRANE PROTEIN"/>
    <property type="match status" value="1"/>
</dbReference>
<evidence type="ECO:0000256" key="6">
    <source>
        <dbReference type="SAM" id="MobiDB-lite"/>
    </source>
</evidence>
<keyword evidence="2 7" id="KW-0812">Transmembrane</keyword>
<reference evidence="9" key="1">
    <citation type="journal article" date="2023" name="Mol. Phylogenet. Evol.">
        <title>Genome-scale phylogeny and comparative genomics of the fungal order Sordariales.</title>
        <authorList>
            <person name="Hensen N."/>
            <person name="Bonometti L."/>
            <person name="Westerberg I."/>
            <person name="Brannstrom I.O."/>
            <person name="Guillou S."/>
            <person name="Cros-Aarteil S."/>
            <person name="Calhoun S."/>
            <person name="Haridas S."/>
            <person name="Kuo A."/>
            <person name="Mondo S."/>
            <person name="Pangilinan J."/>
            <person name="Riley R."/>
            <person name="LaButti K."/>
            <person name="Andreopoulos B."/>
            <person name="Lipzen A."/>
            <person name="Chen C."/>
            <person name="Yan M."/>
            <person name="Daum C."/>
            <person name="Ng V."/>
            <person name="Clum A."/>
            <person name="Steindorff A."/>
            <person name="Ohm R.A."/>
            <person name="Martin F."/>
            <person name="Silar P."/>
            <person name="Natvig D.O."/>
            <person name="Lalanne C."/>
            <person name="Gautier V."/>
            <person name="Ament-Velasquez S.L."/>
            <person name="Kruys A."/>
            <person name="Hutchinson M.I."/>
            <person name="Powell A.J."/>
            <person name="Barry K."/>
            <person name="Miller A.N."/>
            <person name="Grigoriev I.V."/>
            <person name="Debuchy R."/>
            <person name="Gladieux P."/>
            <person name="Hiltunen Thoren M."/>
            <person name="Johannesson H."/>
        </authorList>
    </citation>
    <scope>NUCLEOTIDE SEQUENCE</scope>
    <source>
        <strain evidence="9">CBS 508.74</strain>
    </source>
</reference>
<dbReference type="GO" id="GO:0016020">
    <property type="term" value="C:membrane"/>
    <property type="evidence" value="ECO:0007669"/>
    <property type="project" value="UniProtKB-SubCell"/>
</dbReference>
<feature type="region of interest" description="Disordered" evidence="6">
    <location>
        <begin position="337"/>
        <end position="362"/>
    </location>
</feature>
<gene>
    <name evidence="9" type="ORF">N656DRAFT_704742</name>
</gene>
<dbReference type="Pfam" id="PF20684">
    <property type="entry name" value="Fung_rhodopsin"/>
    <property type="match status" value="1"/>
</dbReference>
<organism evidence="9 10">
    <name type="scientific">Canariomyces notabilis</name>
    <dbReference type="NCBI Taxonomy" id="2074819"/>
    <lineage>
        <taxon>Eukaryota</taxon>
        <taxon>Fungi</taxon>
        <taxon>Dikarya</taxon>
        <taxon>Ascomycota</taxon>
        <taxon>Pezizomycotina</taxon>
        <taxon>Sordariomycetes</taxon>
        <taxon>Sordariomycetidae</taxon>
        <taxon>Sordariales</taxon>
        <taxon>Chaetomiaceae</taxon>
        <taxon>Canariomyces</taxon>
    </lineage>
</organism>
<protein>
    <recommendedName>
        <fullName evidence="8">Rhodopsin domain-containing protein</fullName>
    </recommendedName>
</protein>
<dbReference type="GeneID" id="89935327"/>
<dbReference type="Proteomes" id="UP001302812">
    <property type="component" value="Unassembled WGS sequence"/>
</dbReference>
<feature type="compositionally biased region" description="Polar residues" evidence="6">
    <location>
        <begin position="341"/>
        <end position="350"/>
    </location>
</feature>
<dbReference type="EMBL" id="MU853336">
    <property type="protein sequence ID" value="KAK4114874.1"/>
    <property type="molecule type" value="Genomic_DNA"/>
</dbReference>
<evidence type="ECO:0000256" key="5">
    <source>
        <dbReference type="ARBA" id="ARBA00038359"/>
    </source>
</evidence>
<dbReference type="InterPro" id="IPR052337">
    <property type="entry name" value="SAT4-like"/>
</dbReference>
<accession>A0AAN6TI69</accession>
<feature type="transmembrane region" description="Helical" evidence="7">
    <location>
        <begin position="173"/>
        <end position="198"/>
    </location>
</feature>
<evidence type="ECO:0000256" key="7">
    <source>
        <dbReference type="SAM" id="Phobius"/>
    </source>
</evidence>